<dbReference type="CDD" id="cd07043">
    <property type="entry name" value="STAS_anti-anti-sigma_factors"/>
    <property type="match status" value="1"/>
</dbReference>
<dbReference type="AlphaFoldDB" id="A0A1G2DZF7"/>
<evidence type="ECO:0000313" key="3">
    <source>
        <dbReference type="Proteomes" id="UP000178893"/>
    </source>
</evidence>
<dbReference type="Proteomes" id="UP000178893">
    <property type="component" value="Unassembled WGS sequence"/>
</dbReference>
<feature type="domain" description="STAS" evidence="1">
    <location>
        <begin position="26"/>
        <end position="106"/>
    </location>
</feature>
<dbReference type="InterPro" id="IPR002645">
    <property type="entry name" value="STAS_dom"/>
</dbReference>
<dbReference type="PROSITE" id="PS50801">
    <property type="entry name" value="STAS"/>
    <property type="match status" value="1"/>
</dbReference>
<proteinExistence type="predicted"/>
<comment type="caution">
    <text evidence="2">The sequence shown here is derived from an EMBL/GenBank/DDBJ whole genome shotgun (WGS) entry which is preliminary data.</text>
</comment>
<evidence type="ECO:0000313" key="2">
    <source>
        <dbReference type="EMBL" id="OGZ18431.1"/>
    </source>
</evidence>
<gene>
    <name evidence="2" type="ORF">A2V72_01200</name>
</gene>
<dbReference type="Pfam" id="PF01740">
    <property type="entry name" value="STAS"/>
    <property type="match status" value="1"/>
</dbReference>
<dbReference type="PANTHER" id="PTHR33495:SF2">
    <property type="entry name" value="ANTI-SIGMA FACTOR ANTAGONIST TM_1081-RELATED"/>
    <property type="match status" value="1"/>
</dbReference>
<dbReference type="GO" id="GO:0043856">
    <property type="term" value="F:anti-sigma factor antagonist activity"/>
    <property type="evidence" value="ECO:0007669"/>
    <property type="project" value="TreeGrafter"/>
</dbReference>
<reference evidence="2 3" key="1">
    <citation type="journal article" date="2016" name="Nat. Commun.">
        <title>Thousands of microbial genomes shed light on interconnected biogeochemical processes in an aquifer system.</title>
        <authorList>
            <person name="Anantharaman K."/>
            <person name="Brown C.T."/>
            <person name="Hug L.A."/>
            <person name="Sharon I."/>
            <person name="Castelle C.J."/>
            <person name="Probst A.J."/>
            <person name="Thomas B.C."/>
            <person name="Singh A."/>
            <person name="Wilkins M.J."/>
            <person name="Karaoz U."/>
            <person name="Brodie E.L."/>
            <person name="Williams K.H."/>
            <person name="Hubbard S.S."/>
            <person name="Banfield J.F."/>
        </authorList>
    </citation>
    <scope>NUCLEOTIDE SEQUENCE [LARGE SCALE GENOMIC DNA]</scope>
</reference>
<dbReference type="SUPFAM" id="SSF52091">
    <property type="entry name" value="SpoIIaa-like"/>
    <property type="match status" value="1"/>
</dbReference>
<dbReference type="InterPro" id="IPR036513">
    <property type="entry name" value="STAS_dom_sf"/>
</dbReference>
<dbReference type="Gene3D" id="3.30.750.24">
    <property type="entry name" value="STAS domain"/>
    <property type="match status" value="1"/>
</dbReference>
<dbReference type="PANTHER" id="PTHR33495">
    <property type="entry name" value="ANTI-SIGMA FACTOR ANTAGONIST TM_1081-RELATED-RELATED"/>
    <property type="match status" value="1"/>
</dbReference>
<sequence length="109" mass="11974">MEIHKKSENVILVDCPPKPKIDQGLERLIIVIREKAANVVVDFSNVDLITASNISALLQLRKLLGDEGHRLILSGANSRIRSVFTTTGLHQIFEFADDKSAALALLEVA</sequence>
<dbReference type="EMBL" id="MHLW01000001">
    <property type="protein sequence ID" value="OGZ18431.1"/>
    <property type="molecule type" value="Genomic_DNA"/>
</dbReference>
<protein>
    <recommendedName>
        <fullName evidence="1">STAS domain-containing protein</fullName>
    </recommendedName>
</protein>
<organism evidence="2 3">
    <name type="scientific">Candidatus Nealsonbacteria bacterium RBG_13_37_56</name>
    <dbReference type="NCBI Taxonomy" id="1801661"/>
    <lineage>
        <taxon>Bacteria</taxon>
        <taxon>Candidatus Nealsoniibacteriota</taxon>
    </lineage>
</organism>
<evidence type="ECO:0000259" key="1">
    <source>
        <dbReference type="PROSITE" id="PS50801"/>
    </source>
</evidence>
<name>A0A1G2DZF7_9BACT</name>
<accession>A0A1G2DZF7</accession>